<feature type="transmembrane region" description="Helical" evidence="6">
    <location>
        <begin position="297"/>
        <end position="318"/>
    </location>
</feature>
<dbReference type="InterPro" id="IPR011701">
    <property type="entry name" value="MFS"/>
</dbReference>
<reference evidence="8 9" key="1">
    <citation type="submission" date="2014-11" db="EMBL/GenBank/DDBJ databases">
        <title>Genome sequence of Pseudomonas tuomuerensis JCM 14085.</title>
        <authorList>
            <person name="Shin S.-K."/>
            <person name="Yi H."/>
        </authorList>
    </citation>
    <scope>NUCLEOTIDE SEQUENCE [LARGE SCALE GENOMIC DNA]</scope>
    <source>
        <strain evidence="8 9">JCM 14085</strain>
    </source>
</reference>
<evidence type="ECO:0000313" key="9">
    <source>
        <dbReference type="Proteomes" id="UP000030980"/>
    </source>
</evidence>
<feature type="transmembrane region" description="Helical" evidence="6">
    <location>
        <begin position="404"/>
        <end position="426"/>
    </location>
</feature>
<feature type="transmembrane region" description="Helical" evidence="6">
    <location>
        <begin position="368"/>
        <end position="392"/>
    </location>
</feature>
<comment type="caution">
    <text evidence="8">The sequence shown here is derived from an EMBL/GenBank/DDBJ whole genome shotgun (WGS) entry which is preliminary data.</text>
</comment>
<evidence type="ECO:0000256" key="3">
    <source>
        <dbReference type="ARBA" id="ARBA00022692"/>
    </source>
</evidence>
<dbReference type="AlphaFoldDB" id="A0A0B3BII0"/>
<proteinExistence type="predicted"/>
<dbReference type="Gene3D" id="1.20.1250.20">
    <property type="entry name" value="MFS general substrate transporter like domains"/>
    <property type="match status" value="1"/>
</dbReference>
<keyword evidence="3 6" id="KW-0812">Transmembrane</keyword>
<dbReference type="EMBL" id="JTAK01000005">
    <property type="protein sequence ID" value="KHO64278.1"/>
    <property type="molecule type" value="Genomic_DNA"/>
</dbReference>
<feature type="transmembrane region" description="Helical" evidence="6">
    <location>
        <begin position="142"/>
        <end position="165"/>
    </location>
</feature>
<accession>A0A0B3BII0</accession>
<feature type="domain" description="Major facilitator superfamily (MFS) profile" evidence="7">
    <location>
        <begin position="18"/>
        <end position="430"/>
    </location>
</feature>
<keyword evidence="9" id="KW-1185">Reference proteome</keyword>
<gene>
    <name evidence="8" type="ORF">PT85_13710</name>
</gene>
<comment type="subcellular location">
    <subcellularLocation>
        <location evidence="1">Membrane</location>
        <topology evidence="1">Multi-pass membrane protein</topology>
    </subcellularLocation>
</comment>
<feature type="transmembrane region" description="Helical" evidence="6">
    <location>
        <begin position="52"/>
        <end position="73"/>
    </location>
</feature>
<evidence type="ECO:0000256" key="2">
    <source>
        <dbReference type="ARBA" id="ARBA00022448"/>
    </source>
</evidence>
<name>A0A0B3BII0_9PSED</name>
<dbReference type="RefSeq" id="WP_039606954.1">
    <property type="nucleotide sequence ID" value="NZ_FMUP01000003.1"/>
</dbReference>
<feature type="transmembrane region" description="Helical" evidence="6">
    <location>
        <begin position="85"/>
        <end position="109"/>
    </location>
</feature>
<dbReference type="GO" id="GO:0022857">
    <property type="term" value="F:transmembrane transporter activity"/>
    <property type="evidence" value="ECO:0007669"/>
    <property type="project" value="InterPro"/>
</dbReference>
<evidence type="ECO:0000256" key="5">
    <source>
        <dbReference type="ARBA" id="ARBA00023136"/>
    </source>
</evidence>
<keyword evidence="5 6" id="KW-0472">Membrane</keyword>
<protein>
    <submittedName>
        <fullName evidence="8">Transporter</fullName>
    </submittedName>
</protein>
<sequence length="451" mass="48081">MTTATTAEARLGWRTHSVLALLVVAYASSFIGRQIMSVMIEPIKLEFGVSDTAMGLVSGLSFAAVYALLGLPAGRLADRHSRMRVLAITAALWALATLLCGMATGFLMLALVRMLVAATEAPVTPTSLSLIADLYPVRNRSLAISCFTGAPTLSAIVGLSMGAWLVDVHGWRTGFVLIAIPLLFLSLVFGFLVREPQRGRWDGVADQPDPGETLRQAAMTLLRNRPYLILMSASALTTFSAYAFAMWNTSFLVRSHALSLQHAGILAGVVSGASMAFGGVFSGWLTDRLSSVNRAWLLRIPLLGHLLGLAGMVLYLLWPQATWLTVAGLPVPTAMLWATFSGFFSIWWVAASFNLLTQLVSPWQRATAIALQTVFSTLLGIGLGPLAVGLLSDALGGAFGNDSLRYAILFISVFLLVPMGLLLTLYRSGAYHAPAPVLRPSAGAPLVACSD</sequence>
<dbReference type="Pfam" id="PF07690">
    <property type="entry name" value="MFS_1"/>
    <property type="match status" value="1"/>
</dbReference>
<organism evidence="8 9">
    <name type="scientific">Pseudomonas flexibilis</name>
    <dbReference type="NCBI Taxonomy" id="706570"/>
    <lineage>
        <taxon>Bacteria</taxon>
        <taxon>Pseudomonadati</taxon>
        <taxon>Pseudomonadota</taxon>
        <taxon>Gammaproteobacteria</taxon>
        <taxon>Pseudomonadales</taxon>
        <taxon>Pseudomonadaceae</taxon>
        <taxon>Pseudomonas</taxon>
    </lineage>
</organism>
<dbReference type="PANTHER" id="PTHR23505">
    <property type="entry name" value="SPINSTER"/>
    <property type="match status" value="1"/>
</dbReference>
<dbReference type="InterPro" id="IPR044770">
    <property type="entry name" value="MFS_spinster-like"/>
</dbReference>
<feature type="transmembrane region" description="Helical" evidence="6">
    <location>
        <begin position="115"/>
        <end position="135"/>
    </location>
</feature>
<feature type="transmembrane region" description="Helical" evidence="6">
    <location>
        <begin position="334"/>
        <end position="356"/>
    </location>
</feature>
<dbReference type="PANTHER" id="PTHR23505:SF79">
    <property type="entry name" value="PROTEIN SPINSTER"/>
    <property type="match status" value="1"/>
</dbReference>
<dbReference type="InterPro" id="IPR020846">
    <property type="entry name" value="MFS_dom"/>
</dbReference>
<evidence type="ECO:0000313" key="8">
    <source>
        <dbReference type="EMBL" id="KHO64278.1"/>
    </source>
</evidence>
<keyword evidence="2" id="KW-0813">Transport</keyword>
<dbReference type="STRING" id="706570.PT85_13710"/>
<feature type="transmembrane region" description="Helical" evidence="6">
    <location>
        <begin position="265"/>
        <end position="285"/>
    </location>
</feature>
<feature type="transmembrane region" description="Helical" evidence="6">
    <location>
        <begin position="171"/>
        <end position="193"/>
    </location>
</feature>
<dbReference type="SUPFAM" id="SSF103473">
    <property type="entry name" value="MFS general substrate transporter"/>
    <property type="match status" value="1"/>
</dbReference>
<feature type="transmembrane region" description="Helical" evidence="6">
    <location>
        <begin position="18"/>
        <end position="40"/>
    </location>
</feature>
<evidence type="ECO:0000256" key="6">
    <source>
        <dbReference type="SAM" id="Phobius"/>
    </source>
</evidence>
<dbReference type="InterPro" id="IPR036259">
    <property type="entry name" value="MFS_trans_sf"/>
</dbReference>
<dbReference type="Proteomes" id="UP000030980">
    <property type="component" value="Unassembled WGS sequence"/>
</dbReference>
<evidence type="ECO:0000256" key="1">
    <source>
        <dbReference type="ARBA" id="ARBA00004141"/>
    </source>
</evidence>
<dbReference type="PROSITE" id="PS50850">
    <property type="entry name" value="MFS"/>
    <property type="match status" value="1"/>
</dbReference>
<evidence type="ECO:0000256" key="4">
    <source>
        <dbReference type="ARBA" id="ARBA00022989"/>
    </source>
</evidence>
<dbReference type="OrthoDB" id="6057322at2"/>
<feature type="transmembrane region" description="Helical" evidence="6">
    <location>
        <begin position="227"/>
        <end position="245"/>
    </location>
</feature>
<evidence type="ECO:0000259" key="7">
    <source>
        <dbReference type="PROSITE" id="PS50850"/>
    </source>
</evidence>
<keyword evidence="4 6" id="KW-1133">Transmembrane helix</keyword>
<dbReference type="GO" id="GO:0016020">
    <property type="term" value="C:membrane"/>
    <property type="evidence" value="ECO:0007669"/>
    <property type="project" value="UniProtKB-SubCell"/>
</dbReference>